<evidence type="ECO:0000313" key="1">
    <source>
        <dbReference type="EMBL" id="DAF95434.1"/>
    </source>
</evidence>
<name>A0A8S5UM00_9CAUD</name>
<sequence length="39" mass="4517">MAKATEYNNAWVYIELNSVGYSVAKDLYIDLEYENVIVD</sequence>
<proteinExistence type="predicted"/>
<dbReference type="Gene3D" id="3.30.420.240">
    <property type="match status" value="1"/>
</dbReference>
<organism evidence="1">
    <name type="scientific">Myoviridae sp. ctCo31</name>
    <dbReference type="NCBI Taxonomy" id="2825053"/>
    <lineage>
        <taxon>Viruses</taxon>
        <taxon>Duplodnaviria</taxon>
        <taxon>Heunggongvirae</taxon>
        <taxon>Uroviricota</taxon>
        <taxon>Caudoviricetes</taxon>
    </lineage>
</organism>
<dbReference type="EMBL" id="BK016109">
    <property type="protein sequence ID" value="DAF95434.1"/>
    <property type="molecule type" value="Genomic_DNA"/>
</dbReference>
<accession>A0A8S5UM00</accession>
<reference evidence="1" key="1">
    <citation type="journal article" date="2021" name="Proc. Natl. Acad. Sci. U.S.A.">
        <title>A Catalog of Tens of Thousands of Viruses from Human Metagenomes Reveals Hidden Associations with Chronic Diseases.</title>
        <authorList>
            <person name="Tisza M.J."/>
            <person name="Buck C.B."/>
        </authorList>
    </citation>
    <scope>NUCLEOTIDE SEQUENCE</scope>
    <source>
        <strain evidence="1">CtCo31</strain>
    </source>
</reference>
<protein>
    <submittedName>
        <fullName evidence="1">Large terminase protein</fullName>
    </submittedName>
</protein>